<feature type="domain" description="LD-carboxypeptidase N-terminal" evidence="7">
    <location>
        <begin position="16"/>
        <end position="131"/>
    </location>
</feature>
<dbReference type="GO" id="GO:0004180">
    <property type="term" value="F:carboxypeptidase activity"/>
    <property type="evidence" value="ECO:0007669"/>
    <property type="project" value="UniProtKB-KW"/>
</dbReference>
<feature type="active site" description="Charge relay system" evidence="6">
    <location>
        <position position="212"/>
    </location>
</feature>
<reference evidence="9" key="1">
    <citation type="journal article" date="2021" name="PeerJ">
        <title>Extensive microbial diversity within the chicken gut microbiome revealed by metagenomics and culture.</title>
        <authorList>
            <person name="Gilroy R."/>
            <person name="Ravi A."/>
            <person name="Getino M."/>
            <person name="Pursley I."/>
            <person name="Horton D.L."/>
            <person name="Alikhan N.F."/>
            <person name="Baker D."/>
            <person name="Gharbi K."/>
            <person name="Hall N."/>
            <person name="Watson M."/>
            <person name="Adriaenssens E.M."/>
            <person name="Foster-Nyarko E."/>
            <person name="Jarju S."/>
            <person name="Secka A."/>
            <person name="Antonio M."/>
            <person name="Oren A."/>
            <person name="Chaudhuri R.R."/>
            <person name="La Ragione R."/>
            <person name="Hildebrand F."/>
            <person name="Pallen M.J."/>
        </authorList>
    </citation>
    <scope>NUCLEOTIDE SEQUENCE</scope>
    <source>
        <strain evidence="9">CHK118-2852</strain>
    </source>
</reference>
<evidence type="ECO:0000256" key="6">
    <source>
        <dbReference type="PIRSR" id="PIRSR028757-1"/>
    </source>
</evidence>
<dbReference type="InterPro" id="IPR027478">
    <property type="entry name" value="LdcA_N"/>
</dbReference>
<evidence type="ECO:0000259" key="8">
    <source>
        <dbReference type="Pfam" id="PF17676"/>
    </source>
</evidence>
<dbReference type="AlphaFoldDB" id="A0A9D2GVD0"/>
<sequence length="309" mass="33988">MDKLIIPPYLHEGDKVVILSPSSKIDKSFLKGAVKRLASWGLQPVLARHAGSSSGTYAGTVSQRLDDLQAAMDDPDTRAILCSRGGYGAVHLLGKLDFSRFRESPKWLIGFSDITALHNLWQREGFASLHAPMARHLTVEPEDDFCTQALRGILTGAIAAPEGSFSYTCDTHKLNRRGTAEGTLRGGNFAVFNGLRGTPYDIPAQGTVLFIEDVGERPHAIERMMYNLKLGGVLERLSGLIVGQFTEYEEKKQLGKELYGALADLVKEYDYPVCFNFPVGHVPMNLPLISGAPVRLEVGKKEVRLTFQL</sequence>
<dbReference type="GO" id="GO:0008236">
    <property type="term" value="F:serine-type peptidase activity"/>
    <property type="evidence" value="ECO:0007669"/>
    <property type="project" value="UniProtKB-KW"/>
</dbReference>
<dbReference type="InterPro" id="IPR027461">
    <property type="entry name" value="Carboxypeptidase_A_C_sf"/>
</dbReference>
<dbReference type="InterPro" id="IPR040921">
    <property type="entry name" value="Peptidase_S66C"/>
</dbReference>
<keyword evidence="3" id="KW-0645">Protease</keyword>
<evidence type="ECO:0000313" key="10">
    <source>
        <dbReference type="Proteomes" id="UP000824108"/>
    </source>
</evidence>
<evidence type="ECO:0000256" key="3">
    <source>
        <dbReference type="ARBA" id="ARBA00022670"/>
    </source>
</evidence>
<proteinExistence type="inferred from homology"/>
<feature type="domain" description="LD-carboxypeptidase C-terminal" evidence="8">
    <location>
        <begin position="181"/>
        <end position="296"/>
    </location>
</feature>
<reference evidence="9" key="2">
    <citation type="submission" date="2021-04" db="EMBL/GenBank/DDBJ databases">
        <authorList>
            <person name="Gilroy R."/>
        </authorList>
    </citation>
    <scope>NUCLEOTIDE SEQUENCE</scope>
    <source>
        <strain evidence="9">CHK118-2852</strain>
    </source>
</reference>
<dbReference type="CDD" id="cd07025">
    <property type="entry name" value="Peptidase_S66"/>
    <property type="match status" value="1"/>
</dbReference>
<dbReference type="PIRSF" id="PIRSF028757">
    <property type="entry name" value="LD-carboxypeptidase"/>
    <property type="match status" value="1"/>
</dbReference>
<name>A0A9D2GVD0_9BACE</name>
<dbReference type="SUPFAM" id="SSF141986">
    <property type="entry name" value="LD-carboxypeptidase A C-terminal domain-like"/>
    <property type="match status" value="1"/>
</dbReference>
<gene>
    <name evidence="9" type="ORF">H9807_01140</name>
</gene>
<evidence type="ECO:0000256" key="5">
    <source>
        <dbReference type="ARBA" id="ARBA00022825"/>
    </source>
</evidence>
<dbReference type="SUPFAM" id="SSF52317">
    <property type="entry name" value="Class I glutamine amidotransferase-like"/>
    <property type="match status" value="1"/>
</dbReference>
<evidence type="ECO:0000256" key="2">
    <source>
        <dbReference type="ARBA" id="ARBA00022645"/>
    </source>
</evidence>
<dbReference type="PANTHER" id="PTHR30237:SF2">
    <property type="entry name" value="MUREIN TETRAPEPTIDE CARBOXYPEPTIDASE"/>
    <property type="match status" value="1"/>
</dbReference>
<keyword evidence="2" id="KW-0121">Carboxypeptidase</keyword>
<keyword evidence="4" id="KW-0378">Hydrolase</keyword>
<dbReference type="Gene3D" id="3.50.30.60">
    <property type="entry name" value="LD-carboxypeptidase A C-terminal domain-like"/>
    <property type="match status" value="1"/>
</dbReference>
<dbReference type="InterPro" id="IPR029062">
    <property type="entry name" value="Class_I_gatase-like"/>
</dbReference>
<comment type="similarity">
    <text evidence="1">Belongs to the peptidase S66 family.</text>
</comment>
<evidence type="ECO:0000259" key="7">
    <source>
        <dbReference type="Pfam" id="PF02016"/>
    </source>
</evidence>
<dbReference type="PANTHER" id="PTHR30237">
    <property type="entry name" value="MURAMOYLTETRAPEPTIDE CARBOXYPEPTIDASE"/>
    <property type="match status" value="1"/>
</dbReference>
<dbReference type="Pfam" id="PF02016">
    <property type="entry name" value="Peptidase_S66"/>
    <property type="match status" value="1"/>
</dbReference>
<accession>A0A9D2GVD0</accession>
<dbReference type="GO" id="GO:0006508">
    <property type="term" value="P:proteolysis"/>
    <property type="evidence" value="ECO:0007669"/>
    <property type="project" value="UniProtKB-KW"/>
</dbReference>
<dbReference type="InterPro" id="IPR003507">
    <property type="entry name" value="S66_fam"/>
</dbReference>
<dbReference type="Gene3D" id="3.40.50.10740">
    <property type="entry name" value="Class I glutamine amidotransferase-like"/>
    <property type="match status" value="1"/>
</dbReference>
<dbReference type="Proteomes" id="UP000824108">
    <property type="component" value="Unassembled WGS sequence"/>
</dbReference>
<keyword evidence="5" id="KW-0720">Serine protease</keyword>
<comment type="caution">
    <text evidence="9">The sequence shown here is derived from an EMBL/GenBank/DDBJ whole genome shotgun (WGS) entry which is preliminary data.</text>
</comment>
<protein>
    <submittedName>
        <fullName evidence="9">LD-carboxypeptidase</fullName>
    </submittedName>
</protein>
<feature type="active site" description="Nucleophile" evidence="6">
    <location>
        <position position="112"/>
    </location>
</feature>
<organism evidence="9 10">
    <name type="scientific">Candidatus Bacteroides merdavium</name>
    <dbReference type="NCBI Taxonomy" id="2838472"/>
    <lineage>
        <taxon>Bacteria</taxon>
        <taxon>Pseudomonadati</taxon>
        <taxon>Bacteroidota</taxon>
        <taxon>Bacteroidia</taxon>
        <taxon>Bacteroidales</taxon>
        <taxon>Bacteroidaceae</taxon>
        <taxon>Bacteroides</taxon>
    </lineage>
</organism>
<dbReference type="InterPro" id="IPR040449">
    <property type="entry name" value="Peptidase_S66_N"/>
</dbReference>
<feature type="active site" description="Charge relay system" evidence="6">
    <location>
        <position position="281"/>
    </location>
</feature>
<evidence type="ECO:0000313" key="9">
    <source>
        <dbReference type="EMBL" id="HIZ90718.1"/>
    </source>
</evidence>
<evidence type="ECO:0000256" key="1">
    <source>
        <dbReference type="ARBA" id="ARBA00010233"/>
    </source>
</evidence>
<evidence type="ECO:0000256" key="4">
    <source>
        <dbReference type="ARBA" id="ARBA00022801"/>
    </source>
</evidence>
<dbReference type="EMBL" id="DXAV01000013">
    <property type="protein sequence ID" value="HIZ90718.1"/>
    <property type="molecule type" value="Genomic_DNA"/>
</dbReference>
<dbReference type="Pfam" id="PF17676">
    <property type="entry name" value="Peptidase_S66C"/>
    <property type="match status" value="1"/>
</dbReference>